<dbReference type="AlphaFoldDB" id="A0A109LKE8"/>
<proteinExistence type="predicted"/>
<accession>A0A109LKE8</accession>
<name>A0A109LKE8_PSEFL</name>
<organism evidence="1 2">
    <name type="scientific">Pseudomonas fluorescens</name>
    <dbReference type="NCBI Taxonomy" id="294"/>
    <lineage>
        <taxon>Bacteria</taxon>
        <taxon>Pseudomonadati</taxon>
        <taxon>Pseudomonadota</taxon>
        <taxon>Gammaproteobacteria</taxon>
        <taxon>Pseudomonadales</taxon>
        <taxon>Pseudomonadaceae</taxon>
        <taxon>Pseudomonas</taxon>
    </lineage>
</organism>
<gene>
    <name evidence="1" type="ORF">PFLmoz3_02206</name>
</gene>
<evidence type="ECO:0000313" key="1">
    <source>
        <dbReference type="EMBL" id="KWV89303.1"/>
    </source>
</evidence>
<dbReference type="EMBL" id="LCYA01000052">
    <property type="protein sequence ID" value="KWV89303.1"/>
    <property type="molecule type" value="Genomic_DNA"/>
</dbReference>
<sequence length="208" mass="22456">MVDVGRQQVVSRHLLLSPGDRTVHDEALVQAHQVADKRLLQQVVADGDARRRQAGVVHGVVDEGRVHHDVAVVGQEQVGGAGFQLLDAGIGHAVGRPVNGVVNVVLDLVLQRGHGGDASELAAQFARNHWLEQPAQGACKAREAKVGQDVQKGLVTEQARQHCRDFAVVVRSDGIEFAHHALLLETARVSKRKCQGAVRIRGRPRIAL</sequence>
<dbReference type="Proteomes" id="UP000061348">
    <property type="component" value="Unassembled WGS sequence"/>
</dbReference>
<dbReference type="PATRIC" id="fig|294.194.peg.2432"/>
<protein>
    <submittedName>
        <fullName evidence="1">Uncharacterized protein</fullName>
    </submittedName>
</protein>
<comment type="caution">
    <text evidence="1">The sequence shown here is derived from an EMBL/GenBank/DDBJ whole genome shotgun (WGS) entry which is preliminary data.</text>
</comment>
<reference evidence="1 2" key="1">
    <citation type="submission" date="2015-05" db="EMBL/GenBank/DDBJ databases">
        <title>A genomic and transcriptomic approach to investigate the blue pigment phenotype in Pseudomonas fluorescens.</title>
        <authorList>
            <person name="Andreani N.A."/>
            <person name="Cardazzo B."/>
        </authorList>
    </citation>
    <scope>NUCLEOTIDE SEQUENCE [LARGE SCALE GENOMIC DNA]</scope>
    <source>
        <strain evidence="1 2">Ps_22</strain>
    </source>
</reference>
<evidence type="ECO:0000313" key="2">
    <source>
        <dbReference type="Proteomes" id="UP000061348"/>
    </source>
</evidence>